<dbReference type="Proteomes" id="UP001054837">
    <property type="component" value="Unassembled WGS sequence"/>
</dbReference>
<organism evidence="3 4">
    <name type="scientific">Caerostris darwini</name>
    <dbReference type="NCBI Taxonomy" id="1538125"/>
    <lineage>
        <taxon>Eukaryota</taxon>
        <taxon>Metazoa</taxon>
        <taxon>Ecdysozoa</taxon>
        <taxon>Arthropoda</taxon>
        <taxon>Chelicerata</taxon>
        <taxon>Arachnida</taxon>
        <taxon>Araneae</taxon>
        <taxon>Araneomorphae</taxon>
        <taxon>Entelegynae</taxon>
        <taxon>Araneoidea</taxon>
        <taxon>Araneidae</taxon>
        <taxon>Caerostris</taxon>
    </lineage>
</organism>
<feature type="signal peptide" evidence="2">
    <location>
        <begin position="1"/>
        <end position="20"/>
    </location>
</feature>
<name>A0AAV4W6R9_9ARAC</name>
<keyword evidence="2" id="KW-0732">Signal</keyword>
<proteinExistence type="predicted"/>
<reference evidence="3 4" key="1">
    <citation type="submission" date="2021-06" db="EMBL/GenBank/DDBJ databases">
        <title>Caerostris darwini draft genome.</title>
        <authorList>
            <person name="Kono N."/>
            <person name="Arakawa K."/>
        </authorList>
    </citation>
    <scope>NUCLEOTIDE SEQUENCE [LARGE SCALE GENOMIC DNA]</scope>
</reference>
<dbReference type="EMBL" id="BPLQ01014237">
    <property type="protein sequence ID" value="GIY78362.1"/>
    <property type="molecule type" value="Genomic_DNA"/>
</dbReference>
<dbReference type="AlphaFoldDB" id="A0AAV4W6R9"/>
<gene>
    <name evidence="3" type="ORF">CDAR_179651</name>
</gene>
<comment type="caution">
    <text evidence="3">The sequence shown here is derived from an EMBL/GenBank/DDBJ whole genome shotgun (WGS) entry which is preliminary data.</text>
</comment>
<sequence length="413" mass="45958">MFSTGHRLLLLPWTSTTIISHCFVRAPLLLSSSTASDCYPLLFRGTSLPSFSIAATFSTSSCNIFYFARFFSAGIIFYIVRLFLLPTFSTAVINFLCCSRLLFVGLLLSLSLTITISNIREFLHTVPPLLERSFSASGCHHLPLPRATFSTGNVFHCCQRLHLLPSSSIRATCATNVSQCCHHLTLLRASTSAAVIFHSFGLPSSSILRDFSPLIFHCCYLFHLFVRHLLLQPSSTLCDFLYCRHLLLPPSSSPAIVVFYCHRRLLLSPSSSTAFIFYCHHRLALLPSSFTATIVLPCYRLLLLPSSFTATIVLPCYRLLLLPSSSTTATVIFYCHPRLPLLPSFFTATIVFYCLALLPSSFTATIVFPCYRHLLLPASSCPVTICYFNLRARTISLCKSNDVLLLVLLAVCL</sequence>
<feature type="transmembrane region" description="Helical" evidence="1">
    <location>
        <begin position="308"/>
        <end position="333"/>
    </location>
</feature>
<evidence type="ECO:0000256" key="2">
    <source>
        <dbReference type="SAM" id="SignalP"/>
    </source>
</evidence>
<evidence type="ECO:0000313" key="3">
    <source>
        <dbReference type="EMBL" id="GIY78362.1"/>
    </source>
</evidence>
<keyword evidence="1" id="KW-0812">Transmembrane</keyword>
<feature type="chain" id="PRO_5043764056" evidence="2">
    <location>
        <begin position="21"/>
        <end position="413"/>
    </location>
</feature>
<evidence type="ECO:0000256" key="1">
    <source>
        <dbReference type="SAM" id="Phobius"/>
    </source>
</evidence>
<keyword evidence="4" id="KW-1185">Reference proteome</keyword>
<keyword evidence="1" id="KW-0472">Membrane</keyword>
<accession>A0AAV4W6R9</accession>
<protein>
    <submittedName>
        <fullName evidence="3">Uncharacterized protein</fullName>
    </submittedName>
</protein>
<keyword evidence="1" id="KW-1133">Transmembrane helix</keyword>
<evidence type="ECO:0000313" key="4">
    <source>
        <dbReference type="Proteomes" id="UP001054837"/>
    </source>
</evidence>
<feature type="transmembrane region" description="Helical" evidence="1">
    <location>
        <begin position="345"/>
        <end position="368"/>
    </location>
</feature>